<dbReference type="RefSeq" id="WP_186504338.1">
    <property type="nucleotide sequence ID" value="NZ_JACOGK010000040.1"/>
</dbReference>
<protein>
    <submittedName>
        <fullName evidence="1">Helix-turn-helix transcriptional regulator</fullName>
    </submittedName>
</protein>
<evidence type="ECO:0000313" key="1">
    <source>
        <dbReference type="EMBL" id="MBC3537764.1"/>
    </source>
</evidence>
<dbReference type="Proteomes" id="UP000606870">
    <property type="component" value="Unassembled WGS sequence"/>
</dbReference>
<dbReference type="InterPro" id="IPR010982">
    <property type="entry name" value="Lambda_DNA-bd_dom_sf"/>
</dbReference>
<keyword evidence="2" id="KW-1185">Reference proteome</keyword>
<gene>
    <name evidence="1" type="ORF">H8J70_10985</name>
</gene>
<evidence type="ECO:0000313" key="2">
    <source>
        <dbReference type="Proteomes" id="UP000606870"/>
    </source>
</evidence>
<organism evidence="1 2">
    <name type="scientific">Megasphaera hominis</name>
    <dbReference type="NCBI Taxonomy" id="159836"/>
    <lineage>
        <taxon>Bacteria</taxon>
        <taxon>Bacillati</taxon>
        <taxon>Bacillota</taxon>
        <taxon>Negativicutes</taxon>
        <taxon>Veillonellales</taxon>
        <taxon>Veillonellaceae</taxon>
        <taxon>Megasphaera</taxon>
    </lineage>
</organism>
<dbReference type="SUPFAM" id="SSF47413">
    <property type="entry name" value="lambda repressor-like DNA-binding domains"/>
    <property type="match status" value="1"/>
</dbReference>
<dbReference type="InterPro" id="IPR001387">
    <property type="entry name" value="Cro/C1-type_HTH"/>
</dbReference>
<reference evidence="1 2" key="1">
    <citation type="submission" date="2020-08" db="EMBL/GenBank/DDBJ databases">
        <authorList>
            <person name="Liu C."/>
            <person name="Sun Q."/>
        </authorList>
    </citation>
    <scope>NUCLEOTIDE SEQUENCE [LARGE SCALE GENOMIC DNA]</scope>
    <source>
        <strain evidence="1 2">NSJ-59</strain>
    </source>
</reference>
<name>A0ABR6VKF2_9FIRM</name>
<comment type="caution">
    <text evidence="1">The sequence shown here is derived from an EMBL/GenBank/DDBJ whole genome shotgun (WGS) entry which is preliminary data.</text>
</comment>
<sequence length="559" mass="64366">MEYDTTDVETKEGKPALKDGHGPAFKRTYKALLSFFHEDVDFYKKKRQHIIKVMQASLKEIRMNLGISEADFTNFAGIARETLADWEEGRTEMSDSQYIAVCGLFDQAVKEADYGLERLKKEILPILCSHDSNQPAWFSYLEDQSFLTDWFLCFPNDRNLVTKVLCDWGSEALYKAYVTDRYQAFISTLKEENIKSLLGYNHNDAAETKKFILENLGLYPDNLTIKNQYDRAVTKGHLIFLDEAVLSKPYLFMSAYDEASGAMEKSPILKAMEDRKNKFIVPDIVLNQLARPLASRSAGEMYKRLEKIKETGKENEPALWHAVVNMQNLQNDLACHTLKYAQDILSEPSKRAFHAMREKAKEKQGDFLETFGAAFDSFFTEENKDMAQREEELLESVDNISSEYEQQEIPIAFAAVLVRNRIEERSMAHSLVPGKAGDRRINLADIEAERAASAARTFADPIGIFDLEQDLLHRTPEASVTDVCKELFTRFRQRSRIAFVTTDEARAKEIFALNEQEGFPIMVYMYKETWRKEPDDTGNHWEKDVRLEGWVPFHEADLK</sequence>
<accession>A0ABR6VKF2</accession>
<dbReference type="CDD" id="cd00093">
    <property type="entry name" value="HTH_XRE"/>
    <property type="match status" value="1"/>
</dbReference>
<dbReference type="EMBL" id="JACOGK010000040">
    <property type="protein sequence ID" value="MBC3537764.1"/>
    <property type="molecule type" value="Genomic_DNA"/>
</dbReference>
<proteinExistence type="predicted"/>
<dbReference type="Gene3D" id="1.10.260.40">
    <property type="entry name" value="lambda repressor-like DNA-binding domains"/>
    <property type="match status" value="1"/>
</dbReference>